<evidence type="ECO:0000256" key="1">
    <source>
        <dbReference type="SAM" id="MobiDB-lite"/>
    </source>
</evidence>
<proteinExistence type="predicted"/>
<feature type="compositionally biased region" description="Basic and acidic residues" evidence="1">
    <location>
        <begin position="57"/>
        <end position="66"/>
    </location>
</feature>
<gene>
    <name evidence="2" type="ORF">EAI_10310</name>
</gene>
<name>E2BHJ9_HARSA</name>
<dbReference type="InParanoid" id="E2BHJ9"/>
<reference evidence="2 3" key="1">
    <citation type="journal article" date="2010" name="Science">
        <title>Genomic comparison of the ants Camponotus floridanus and Harpegnathos saltator.</title>
        <authorList>
            <person name="Bonasio R."/>
            <person name="Zhang G."/>
            <person name="Ye C."/>
            <person name="Mutti N.S."/>
            <person name="Fang X."/>
            <person name="Qin N."/>
            <person name="Donahue G."/>
            <person name="Yang P."/>
            <person name="Li Q."/>
            <person name="Li C."/>
            <person name="Zhang P."/>
            <person name="Huang Z."/>
            <person name="Berger S.L."/>
            <person name="Reinberg D."/>
            <person name="Wang J."/>
            <person name="Liebig J."/>
        </authorList>
    </citation>
    <scope>NUCLEOTIDE SEQUENCE [LARGE SCALE GENOMIC DNA]</scope>
    <source>
        <strain evidence="2 3">R22 G/1</strain>
    </source>
</reference>
<dbReference type="EMBL" id="GL448301">
    <property type="protein sequence ID" value="EFN84852.1"/>
    <property type="molecule type" value="Genomic_DNA"/>
</dbReference>
<feature type="compositionally biased region" description="Polar residues" evidence="1">
    <location>
        <begin position="43"/>
        <end position="56"/>
    </location>
</feature>
<keyword evidence="3" id="KW-1185">Reference proteome</keyword>
<dbReference type="AlphaFoldDB" id="E2BHJ9"/>
<protein>
    <submittedName>
        <fullName evidence="2">Uncharacterized protein</fullName>
    </submittedName>
</protein>
<sequence length="233" mass="26404">MFPKDDDESSLKTNIGEISKLVRRAISRDLENWNALEKYLDRASNQGQQTPITQSEMRSKESRENNEFDSSQKPSLGLLRQLEARNVKLQPTYFEEVRNDASGSALNVGDARAADAPIAITSNSDLPLENIFQPRPQIIKYTFLKKTKTRHDGPSKDTIDNTTPRNYGDNIIREEIANDSHDGRLAKGNVKVTSIQVSELPRHKTRHHHGELPKRDYTARHHRTASVASPIVR</sequence>
<organism evidence="3">
    <name type="scientific">Harpegnathos saltator</name>
    <name type="common">Jerdon's jumping ant</name>
    <dbReference type="NCBI Taxonomy" id="610380"/>
    <lineage>
        <taxon>Eukaryota</taxon>
        <taxon>Metazoa</taxon>
        <taxon>Ecdysozoa</taxon>
        <taxon>Arthropoda</taxon>
        <taxon>Hexapoda</taxon>
        <taxon>Insecta</taxon>
        <taxon>Pterygota</taxon>
        <taxon>Neoptera</taxon>
        <taxon>Endopterygota</taxon>
        <taxon>Hymenoptera</taxon>
        <taxon>Apocrita</taxon>
        <taxon>Aculeata</taxon>
        <taxon>Formicoidea</taxon>
        <taxon>Formicidae</taxon>
        <taxon>Ponerinae</taxon>
        <taxon>Ponerini</taxon>
        <taxon>Harpegnathos</taxon>
    </lineage>
</organism>
<accession>E2BHJ9</accession>
<evidence type="ECO:0000313" key="3">
    <source>
        <dbReference type="Proteomes" id="UP000008237"/>
    </source>
</evidence>
<dbReference type="Proteomes" id="UP000008237">
    <property type="component" value="Unassembled WGS sequence"/>
</dbReference>
<dbReference type="OrthoDB" id="7677471at2759"/>
<evidence type="ECO:0000313" key="2">
    <source>
        <dbReference type="EMBL" id="EFN84852.1"/>
    </source>
</evidence>
<feature type="region of interest" description="Disordered" evidence="1">
    <location>
        <begin position="40"/>
        <end position="77"/>
    </location>
</feature>